<keyword evidence="1" id="KW-1133">Transmembrane helix</keyword>
<sequence length="76" mass="8868">MMNRPCFWWPLQGILCLISLFFTVFGIDLLVATYGLKDPFHFIMTFFSASFIILISLALFAGFVARMIKRYKQPDH</sequence>
<dbReference type="Proteomes" id="UP000192418">
    <property type="component" value="Unassembled WGS sequence"/>
</dbReference>
<protein>
    <submittedName>
        <fullName evidence="2">Uncharacterized protein</fullName>
    </submittedName>
</protein>
<organism evidence="2 3">
    <name type="scientific">Desulfocicer vacuolatum DSM 3385</name>
    <dbReference type="NCBI Taxonomy" id="1121400"/>
    <lineage>
        <taxon>Bacteria</taxon>
        <taxon>Pseudomonadati</taxon>
        <taxon>Thermodesulfobacteriota</taxon>
        <taxon>Desulfobacteria</taxon>
        <taxon>Desulfobacterales</taxon>
        <taxon>Desulfobacteraceae</taxon>
        <taxon>Desulfocicer</taxon>
    </lineage>
</organism>
<accession>A0A1W2C3V8</accession>
<name>A0A1W2C3V8_9BACT</name>
<feature type="transmembrane region" description="Helical" evidence="1">
    <location>
        <begin position="42"/>
        <end position="65"/>
    </location>
</feature>
<keyword evidence="1" id="KW-0472">Membrane</keyword>
<keyword evidence="1" id="KW-0812">Transmembrane</keyword>
<evidence type="ECO:0000313" key="2">
    <source>
        <dbReference type="EMBL" id="SMC79905.1"/>
    </source>
</evidence>
<dbReference type="RefSeq" id="WP_084069336.1">
    <property type="nucleotide sequence ID" value="NZ_FWXY01000010.1"/>
</dbReference>
<evidence type="ECO:0000256" key="1">
    <source>
        <dbReference type="SAM" id="Phobius"/>
    </source>
</evidence>
<dbReference type="EMBL" id="FWXY01000010">
    <property type="protein sequence ID" value="SMC79905.1"/>
    <property type="molecule type" value="Genomic_DNA"/>
</dbReference>
<keyword evidence="3" id="KW-1185">Reference proteome</keyword>
<dbReference type="STRING" id="1121400.SAMN02746065_110126"/>
<dbReference type="AlphaFoldDB" id="A0A1W2C3V8"/>
<proteinExistence type="predicted"/>
<gene>
    <name evidence="2" type="ORF">SAMN02746065_110126</name>
</gene>
<reference evidence="2 3" key="1">
    <citation type="submission" date="2017-04" db="EMBL/GenBank/DDBJ databases">
        <authorList>
            <person name="Afonso C.L."/>
            <person name="Miller P.J."/>
            <person name="Scott M.A."/>
            <person name="Spackman E."/>
            <person name="Goraichik I."/>
            <person name="Dimitrov K.M."/>
            <person name="Suarez D.L."/>
            <person name="Swayne D.E."/>
        </authorList>
    </citation>
    <scope>NUCLEOTIDE SEQUENCE [LARGE SCALE GENOMIC DNA]</scope>
    <source>
        <strain evidence="2 3">DSM 3385</strain>
    </source>
</reference>
<evidence type="ECO:0000313" key="3">
    <source>
        <dbReference type="Proteomes" id="UP000192418"/>
    </source>
</evidence>